<evidence type="ECO:0000259" key="3">
    <source>
        <dbReference type="PROSITE" id="PS50157"/>
    </source>
</evidence>
<feature type="compositionally biased region" description="Polar residues" evidence="2">
    <location>
        <begin position="257"/>
        <end position="270"/>
    </location>
</feature>
<comment type="caution">
    <text evidence="4">The sequence shown here is derived from an EMBL/GenBank/DDBJ whole genome shotgun (WGS) entry which is preliminary data.</text>
</comment>
<feature type="domain" description="C2H2-type" evidence="3">
    <location>
        <begin position="300"/>
        <end position="330"/>
    </location>
</feature>
<protein>
    <recommendedName>
        <fullName evidence="3">C2H2-type domain-containing protein</fullName>
    </recommendedName>
</protein>
<dbReference type="InterPro" id="IPR013087">
    <property type="entry name" value="Znf_C2H2_type"/>
</dbReference>
<keyword evidence="1" id="KW-0863">Zinc-finger</keyword>
<feature type="region of interest" description="Disordered" evidence="2">
    <location>
        <begin position="256"/>
        <end position="293"/>
    </location>
</feature>
<dbReference type="Proteomes" id="UP001302126">
    <property type="component" value="Unassembled WGS sequence"/>
</dbReference>
<evidence type="ECO:0000256" key="1">
    <source>
        <dbReference type="PROSITE-ProRule" id="PRU00042"/>
    </source>
</evidence>
<dbReference type="EMBL" id="MU864541">
    <property type="protein sequence ID" value="KAK4183539.1"/>
    <property type="molecule type" value="Genomic_DNA"/>
</dbReference>
<feature type="compositionally biased region" description="Polar residues" evidence="2">
    <location>
        <begin position="229"/>
        <end position="240"/>
    </location>
</feature>
<feature type="compositionally biased region" description="Low complexity" evidence="2">
    <location>
        <begin position="271"/>
        <end position="287"/>
    </location>
</feature>
<dbReference type="PROSITE" id="PS50157">
    <property type="entry name" value="ZINC_FINGER_C2H2_2"/>
    <property type="match status" value="1"/>
</dbReference>
<accession>A0AAN6WKJ8</accession>
<keyword evidence="1" id="KW-0479">Metal-binding</keyword>
<evidence type="ECO:0000313" key="5">
    <source>
        <dbReference type="Proteomes" id="UP001302126"/>
    </source>
</evidence>
<proteinExistence type="predicted"/>
<reference evidence="4" key="1">
    <citation type="journal article" date="2023" name="Mol. Phylogenet. Evol.">
        <title>Genome-scale phylogeny and comparative genomics of the fungal order Sordariales.</title>
        <authorList>
            <person name="Hensen N."/>
            <person name="Bonometti L."/>
            <person name="Westerberg I."/>
            <person name="Brannstrom I.O."/>
            <person name="Guillou S."/>
            <person name="Cros-Aarteil S."/>
            <person name="Calhoun S."/>
            <person name="Haridas S."/>
            <person name="Kuo A."/>
            <person name="Mondo S."/>
            <person name="Pangilinan J."/>
            <person name="Riley R."/>
            <person name="LaButti K."/>
            <person name="Andreopoulos B."/>
            <person name="Lipzen A."/>
            <person name="Chen C."/>
            <person name="Yan M."/>
            <person name="Daum C."/>
            <person name="Ng V."/>
            <person name="Clum A."/>
            <person name="Steindorff A."/>
            <person name="Ohm R.A."/>
            <person name="Martin F."/>
            <person name="Silar P."/>
            <person name="Natvig D.O."/>
            <person name="Lalanne C."/>
            <person name="Gautier V."/>
            <person name="Ament-Velasquez S.L."/>
            <person name="Kruys A."/>
            <person name="Hutchinson M.I."/>
            <person name="Powell A.J."/>
            <person name="Barry K."/>
            <person name="Miller A.N."/>
            <person name="Grigoriev I.V."/>
            <person name="Debuchy R."/>
            <person name="Gladieux P."/>
            <person name="Hiltunen Thoren M."/>
            <person name="Johannesson H."/>
        </authorList>
    </citation>
    <scope>NUCLEOTIDE SEQUENCE</scope>
    <source>
        <strain evidence="4">PSN309</strain>
    </source>
</reference>
<evidence type="ECO:0000256" key="2">
    <source>
        <dbReference type="SAM" id="MobiDB-lite"/>
    </source>
</evidence>
<reference evidence="4" key="2">
    <citation type="submission" date="2023-05" db="EMBL/GenBank/DDBJ databases">
        <authorList>
            <consortium name="Lawrence Berkeley National Laboratory"/>
            <person name="Steindorff A."/>
            <person name="Hensen N."/>
            <person name="Bonometti L."/>
            <person name="Westerberg I."/>
            <person name="Brannstrom I.O."/>
            <person name="Guillou S."/>
            <person name="Cros-Aarteil S."/>
            <person name="Calhoun S."/>
            <person name="Haridas S."/>
            <person name="Kuo A."/>
            <person name="Mondo S."/>
            <person name="Pangilinan J."/>
            <person name="Riley R."/>
            <person name="Labutti K."/>
            <person name="Andreopoulos B."/>
            <person name="Lipzen A."/>
            <person name="Chen C."/>
            <person name="Yanf M."/>
            <person name="Daum C."/>
            <person name="Ng V."/>
            <person name="Clum A."/>
            <person name="Ohm R."/>
            <person name="Martin F."/>
            <person name="Silar P."/>
            <person name="Natvig D."/>
            <person name="Lalanne C."/>
            <person name="Gautier V."/>
            <person name="Ament-Velasquez S.L."/>
            <person name="Kruys A."/>
            <person name="Hutchinson M.I."/>
            <person name="Powell A.J."/>
            <person name="Barry K."/>
            <person name="Miller A.N."/>
            <person name="Grigoriev I.V."/>
            <person name="Debuchy R."/>
            <person name="Gladieux P."/>
            <person name="Thoren M.H."/>
            <person name="Johannesson H."/>
        </authorList>
    </citation>
    <scope>NUCLEOTIDE SEQUENCE</scope>
    <source>
        <strain evidence="4">PSN309</strain>
    </source>
</reference>
<sequence>EDRERNLPQFLEACLPKSALDFPGNDSLDVRSRPFPSYISSTSPLHSVNTPLSIVHLYFGFHPGKLGIHIKAPRPKAPTVKMPWLCCLPSPAPKQPKHSSSWFTRSSKLEDVNNPTTVPVVELRKKPWWKLWAPVALLVDEMYAGFAAAHGGRRRKKAQAFFDHGGRVGELVDEVRVCADLVWNFDRYQESWVTGDTVDPRLLQQSTVEGSKSAIPSNKDEVVSRSETRSLPTAHQTQSPLVGECKISGEILGLPVSQHSPFTPPESNDVTSTAESSVSPPSRSPTTLNSKSSSTIGRRFLCSAKDCGRSFHSQKDLRRHEDSLHNNKTQPHAFAAVVARLMSGRIITTVTFVHVALLRMDHISTLFGVGVER</sequence>
<dbReference type="PROSITE" id="PS00028">
    <property type="entry name" value="ZINC_FINGER_C2H2_1"/>
    <property type="match status" value="1"/>
</dbReference>
<gene>
    <name evidence="4" type="ORF">QBC35DRAFT_97027</name>
</gene>
<feature type="region of interest" description="Disordered" evidence="2">
    <location>
        <begin position="207"/>
        <end position="242"/>
    </location>
</feature>
<evidence type="ECO:0000313" key="4">
    <source>
        <dbReference type="EMBL" id="KAK4183539.1"/>
    </source>
</evidence>
<dbReference type="AlphaFoldDB" id="A0AAN6WKJ8"/>
<keyword evidence="5" id="KW-1185">Reference proteome</keyword>
<name>A0AAN6WKJ8_9PEZI</name>
<keyword evidence="1" id="KW-0862">Zinc</keyword>
<dbReference type="GO" id="GO:0008270">
    <property type="term" value="F:zinc ion binding"/>
    <property type="evidence" value="ECO:0007669"/>
    <property type="project" value="UniProtKB-KW"/>
</dbReference>
<dbReference type="Gene3D" id="3.30.160.60">
    <property type="entry name" value="Classic Zinc Finger"/>
    <property type="match status" value="1"/>
</dbReference>
<feature type="compositionally biased region" description="Polar residues" evidence="2">
    <location>
        <begin position="207"/>
        <end position="216"/>
    </location>
</feature>
<feature type="compositionally biased region" description="Basic and acidic residues" evidence="2">
    <location>
        <begin position="218"/>
        <end position="228"/>
    </location>
</feature>
<organism evidence="4 5">
    <name type="scientific">Podospora australis</name>
    <dbReference type="NCBI Taxonomy" id="1536484"/>
    <lineage>
        <taxon>Eukaryota</taxon>
        <taxon>Fungi</taxon>
        <taxon>Dikarya</taxon>
        <taxon>Ascomycota</taxon>
        <taxon>Pezizomycotina</taxon>
        <taxon>Sordariomycetes</taxon>
        <taxon>Sordariomycetidae</taxon>
        <taxon>Sordariales</taxon>
        <taxon>Podosporaceae</taxon>
        <taxon>Podospora</taxon>
    </lineage>
</organism>
<feature type="non-terminal residue" evidence="4">
    <location>
        <position position="1"/>
    </location>
</feature>